<feature type="coiled-coil region" evidence="1">
    <location>
        <begin position="285"/>
        <end position="312"/>
    </location>
</feature>
<evidence type="ECO:0000256" key="2">
    <source>
        <dbReference type="SAM" id="MobiDB-lite"/>
    </source>
</evidence>
<keyword evidence="4" id="KW-1185">Reference proteome</keyword>
<evidence type="ECO:0000313" key="4">
    <source>
        <dbReference type="Proteomes" id="UP001149165"/>
    </source>
</evidence>
<accession>A0A9W9FAN4</accession>
<feature type="compositionally biased region" description="Pro residues" evidence="2">
    <location>
        <begin position="1"/>
        <end position="19"/>
    </location>
</feature>
<evidence type="ECO:0000256" key="1">
    <source>
        <dbReference type="SAM" id="Coils"/>
    </source>
</evidence>
<reference evidence="3" key="2">
    <citation type="journal article" date="2023" name="IMA Fungus">
        <title>Comparative genomic study of the Penicillium genus elucidates a diverse pangenome and 15 lateral gene transfer events.</title>
        <authorList>
            <person name="Petersen C."/>
            <person name="Sorensen T."/>
            <person name="Nielsen M.R."/>
            <person name="Sondergaard T.E."/>
            <person name="Sorensen J.L."/>
            <person name="Fitzpatrick D.A."/>
            <person name="Frisvad J.C."/>
            <person name="Nielsen K.L."/>
        </authorList>
    </citation>
    <scope>NUCLEOTIDE SEQUENCE</scope>
    <source>
        <strain evidence="3">IBT 30069</strain>
    </source>
</reference>
<dbReference type="Proteomes" id="UP001149165">
    <property type="component" value="Unassembled WGS sequence"/>
</dbReference>
<dbReference type="AlphaFoldDB" id="A0A9W9FAN4"/>
<organism evidence="3 4">
    <name type="scientific">Penicillium angulare</name>
    <dbReference type="NCBI Taxonomy" id="116970"/>
    <lineage>
        <taxon>Eukaryota</taxon>
        <taxon>Fungi</taxon>
        <taxon>Dikarya</taxon>
        <taxon>Ascomycota</taxon>
        <taxon>Pezizomycotina</taxon>
        <taxon>Eurotiomycetes</taxon>
        <taxon>Eurotiomycetidae</taxon>
        <taxon>Eurotiales</taxon>
        <taxon>Aspergillaceae</taxon>
        <taxon>Penicillium</taxon>
    </lineage>
</organism>
<gene>
    <name evidence="3" type="ORF">N7456_007420</name>
</gene>
<protein>
    <submittedName>
        <fullName evidence="3">Uncharacterized protein</fullName>
    </submittedName>
</protein>
<name>A0A9W9FAN4_9EURO</name>
<keyword evidence="1" id="KW-0175">Coiled coil</keyword>
<dbReference type="Pfam" id="PF12511">
    <property type="entry name" value="DUF3716"/>
    <property type="match status" value="1"/>
</dbReference>
<feature type="region of interest" description="Disordered" evidence="2">
    <location>
        <begin position="1"/>
        <end position="55"/>
    </location>
</feature>
<reference evidence="3" key="1">
    <citation type="submission" date="2022-11" db="EMBL/GenBank/DDBJ databases">
        <authorList>
            <person name="Petersen C."/>
        </authorList>
    </citation>
    <scope>NUCLEOTIDE SEQUENCE</scope>
    <source>
        <strain evidence="3">IBT 30069</strain>
    </source>
</reference>
<sequence>MASSSPPDPTQPAPTPPASTEPRPSTSVHVAGRSRSRGEAPYTSSYHPAPASNRTIGEPLVIPAAHAGTEEIPPGEWAEYAFSVPWKVARDRQSIKKPTIDTLTSMPMLREPFARESKRWTGGKMNEQIGQKVCRVESLLIVIREKGPWALCVRLPGTNPVIKGCANCHYDNGDSGCEFPSRHPPARTPTRLTPALIATRNLRLGQRRSIDLGSIRDVHSTAVAIEQDFPNLVRSIERLQDFLQQTVDHDAEATERGAATVREMVNDLAPHRYIETHTDQLLSVTEKLRRDLRTAKEVLADIRSQAEALRTADREIVGRTEGWLQR</sequence>
<dbReference type="OrthoDB" id="4359659at2759"/>
<dbReference type="InterPro" id="IPR022190">
    <property type="entry name" value="DUF3716"/>
</dbReference>
<dbReference type="EMBL" id="JAPQKH010000005">
    <property type="protein sequence ID" value="KAJ5096699.1"/>
    <property type="molecule type" value="Genomic_DNA"/>
</dbReference>
<evidence type="ECO:0000313" key="3">
    <source>
        <dbReference type="EMBL" id="KAJ5096699.1"/>
    </source>
</evidence>
<proteinExistence type="predicted"/>
<comment type="caution">
    <text evidence="3">The sequence shown here is derived from an EMBL/GenBank/DDBJ whole genome shotgun (WGS) entry which is preliminary data.</text>
</comment>